<dbReference type="Proteomes" id="UP000199072">
    <property type="component" value="Unassembled WGS sequence"/>
</dbReference>
<organism evidence="3 4">
    <name type="scientific">Mucilaginibacter pineti</name>
    <dbReference type="NCBI Taxonomy" id="1391627"/>
    <lineage>
        <taxon>Bacteria</taxon>
        <taxon>Pseudomonadati</taxon>
        <taxon>Bacteroidota</taxon>
        <taxon>Sphingobacteriia</taxon>
        <taxon>Sphingobacteriales</taxon>
        <taxon>Sphingobacteriaceae</taxon>
        <taxon>Mucilaginibacter</taxon>
    </lineage>
</organism>
<dbReference type="AlphaFoldDB" id="A0A1G7H731"/>
<dbReference type="InterPro" id="IPR051199">
    <property type="entry name" value="LPS_LOS_Heptosyltrfase"/>
</dbReference>
<dbReference type="GO" id="GO:0009244">
    <property type="term" value="P:lipopolysaccharide core region biosynthetic process"/>
    <property type="evidence" value="ECO:0007669"/>
    <property type="project" value="TreeGrafter"/>
</dbReference>
<dbReference type="STRING" id="1391627.SAMN05216464_11190"/>
<evidence type="ECO:0000256" key="2">
    <source>
        <dbReference type="ARBA" id="ARBA00022679"/>
    </source>
</evidence>
<dbReference type="CDD" id="cd03789">
    <property type="entry name" value="GT9_LPS_heptosyltransferase"/>
    <property type="match status" value="1"/>
</dbReference>
<dbReference type="OrthoDB" id="9797795at2"/>
<dbReference type="InterPro" id="IPR002201">
    <property type="entry name" value="Glyco_trans_9"/>
</dbReference>
<reference evidence="3 4" key="1">
    <citation type="submission" date="2016-10" db="EMBL/GenBank/DDBJ databases">
        <authorList>
            <person name="de Groot N.N."/>
        </authorList>
    </citation>
    <scope>NUCLEOTIDE SEQUENCE [LARGE SCALE GENOMIC DNA]</scope>
    <source>
        <strain evidence="3 4">47C3B</strain>
    </source>
</reference>
<dbReference type="GO" id="GO:0008713">
    <property type="term" value="F:ADP-heptose-lipopolysaccharide heptosyltransferase activity"/>
    <property type="evidence" value="ECO:0007669"/>
    <property type="project" value="TreeGrafter"/>
</dbReference>
<dbReference type="RefSeq" id="WP_091152432.1">
    <property type="nucleotide sequence ID" value="NZ_FNAI01000011.1"/>
</dbReference>
<evidence type="ECO:0000313" key="3">
    <source>
        <dbReference type="EMBL" id="SDE96250.1"/>
    </source>
</evidence>
<dbReference type="SUPFAM" id="SSF53756">
    <property type="entry name" value="UDP-Glycosyltransferase/glycogen phosphorylase"/>
    <property type="match status" value="1"/>
</dbReference>
<gene>
    <name evidence="3" type="ORF">SAMN05216464_11190</name>
</gene>
<dbReference type="GO" id="GO:0005829">
    <property type="term" value="C:cytosol"/>
    <property type="evidence" value="ECO:0007669"/>
    <property type="project" value="TreeGrafter"/>
</dbReference>
<evidence type="ECO:0000313" key="4">
    <source>
        <dbReference type="Proteomes" id="UP000199072"/>
    </source>
</evidence>
<proteinExistence type="predicted"/>
<dbReference type="Pfam" id="PF01075">
    <property type="entry name" value="Glyco_transf_9"/>
    <property type="match status" value="1"/>
</dbReference>
<keyword evidence="1" id="KW-0328">Glycosyltransferase</keyword>
<name>A0A1G7H731_9SPHI</name>
<evidence type="ECO:0000256" key="1">
    <source>
        <dbReference type="ARBA" id="ARBA00022676"/>
    </source>
</evidence>
<dbReference type="EMBL" id="FNAI01000011">
    <property type="protein sequence ID" value="SDE96250.1"/>
    <property type="molecule type" value="Genomic_DNA"/>
</dbReference>
<protein>
    <submittedName>
        <fullName evidence="3">ADP-heptose:LPS heptosyltransferase</fullName>
    </submittedName>
</protein>
<dbReference type="Gene3D" id="3.40.50.2000">
    <property type="entry name" value="Glycogen Phosphorylase B"/>
    <property type="match status" value="2"/>
</dbReference>
<keyword evidence="4" id="KW-1185">Reference proteome</keyword>
<accession>A0A1G7H731</accession>
<dbReference type="PANTHER" id="PTHR30160:SF1">
    <property type="entry name" value="LIPOPOLYSACCHARIDE 1,2-N-ACETYLGLUCOSAMINETRANSFERASE-RELATED"/>
    <property type="match status" value="1"/>
</dbReference>
<sequence length="331" mass="36863">MHLPKNIKSIIIFRALQLGDTLCAVPAIRALRHAYPCAIITLAGMPWAASFTERFNKYFDDFIWFPGYPGLPEQELNPAAFTEFLSIVQNRKFDLAIQLQGNGSIVNPMIKLFGAKITAGYFKKEAYAPNRDYFMEYPDYGSEIDRHLLLMDFLGVPPQGNNLEFPVTDQDQKDLESLGLGIKSKKYICIHPGSRGAWRQWPVAHFAAIADYYAEAGFQIVVTGTKAEQDLVESVIAHMHYPAINAAGKTNLSAMAILIRDACALVSNCTGVSHIAAAFQTPSIVISMDGEPERWGPINKHLHKTINWLLEPGFDYVLNQAALLLHPVNKV</sequence>
<keyword evidence="2 3" id="KW-0808">Transferase</keyword>
<dbReference type="PANTHER" id="PTHR30160">
    <property type="entry name" value="TETRAACYLDISACCHARIDE 4'-KINASE-RELATED"/>
    <property type="match status" value="1"/>
</dbReference>